<gene>
    <name evidence="1" type="ORF">FBD94_03870</name>
</gene>
<protein>
    <submittedName>
        <fullName evidence="1">DUF1028 domain-containing protein</fullName>
    </submittedName>
</protein>
<accession>A0A4U1GNM0</accession>
<dbReference type="RefSeq" id="WP_136879157.1">
    <property type="nucleotide sequence ID" value="NZ_SWDX01000001.1"/>
</dbReference>
<dbReference type="InterPro" id="IPR029055">
    <property type="entry name" value="Ntn_hydrolases_N"/>
</dbReference>
<dbReference type="Gene3D" id="3.60.20.10">
    <property type="entry name" value="Glutamine Phosphoribosylpyrophosphate, subunit 1, domain 1"/>
    <property type="match status" value="1"/>
</dbReference>
<dbReference type="PANTHER" id="PTHR39328:SF1">
    <property type="entry name" value="BLL2871 PROTEIN"/>
    <property type="match status" value="1"/>
</dbReference>
<name>A0A4U1GNM0_9SPHI</name>
<reference evidence="1 2" key="1">
    <citation type="submission" date="2019-04" db="EMBL/GenBank/DDBJ databases">
        <title>Pedobacter sp. RP-1-16 sp. nov., isolated from Arctic soil.</title>
        <authorList>
            <person name="Dahal R.H."/>
            <person name="Kim D.-U."/>
        </authorList>
    </citation>
    <scope>NUCLEOTIDE SEQUENCE [LARGE SCALE GENOMIC DNA]</scope>
    <source>
        <strain evidence="1 2">RP-1-16</strain>
    </source>
</reference>
<dbReference type="Proteomes" id="UP000309594">
    <property type="component" value="Unassembled WGS sequence"/>
</dbReference>
<dbReference type="Pfam" id="PF06267">
    <property type="entry name" value="DUF1028"/>
    <property type="match status" value="1"/>
</dbReference>
<evidence type="ECO:0000313" key="1">
    <source>
        <dbReference type="EMBL" id="TKC65684.1"/>
    </source>
</evidence>
<comment type="caution">
    <text evidence="1">The sequence shown here is derived from an EMBL/GenBank/DDBJ whole genome shotgun (WGS) entry which is preliminary data.</text>
</comment>
<sequence>MRKLKQLILIFGLLVLFTNSAKATWSIIIIDPKTREIGIAGASCTYSVYGIGGIVPGKGAVVVQAMSNKSARNKGLQMVLADAAPDEILKAMRSPDFDPENQQYAIVCLSKIDSPMTYTGLETTPDKGTVTTEGVSIQGNTLSNKSMLNKILQAVVKAQKASLPIQDVLMLALEAGAEYGGDKRCGDRKALSAFITVAKPDDDARHPYINIIVNQSDDTTNAVKALRKRFDRMKNR</sequence>
<dbReference type="SUPFAM" id="SSF56235">
    <property type="entry name" value="N-terminal nucleophile aminohydrolases (Ntn hydrolases)"/>
    <property type="match status" value="1"/>
</dbReference>
<organism evidence="1 2">
    <name type="scientific">Pedobacter hiemivivus</name>
    <dbReference type="NCBI Taxonomy" id="2530454"/>
    <lineage>
        <taxon>Bacteria</taxon>
        <taxon>Pseudomonadati</taxon>
        <taxon>Bacteroidota</taxon>
        <taxon>Sphingobacteriia</taxon>
        <taxon>Sphingobacteriales</taxon>
        <taxon>Sphingobacteriaceae</taxon>
        <taxon>Pedobacter</taxon>
    </lineage>
</organism>
<evidence type="ECO:0000313" key="2">
    <source>
        <dbReference type="Proteomes" id="UP000309594"/>
    </source>
</evidence>
<dbReference type="EMBL" id="SWDX01000001">
    <property type="protein sequence ID" value="TKC65684.1"/>
    <property type="molecule type" value="Genomic_DNA"/>
</dbReference>
<dbReference type="PANTHER" id="PTHR39328">
    <property type="entry name" value="BLL2871 PROTEIN"/>
    <property type="match status" value="1"/>
</dbReference>
<dbReference type="InterPro" id="IPR010430">
    <property type="entry name" value="DUF1028"/>
</dbReference>
<dbReference type="AlphaFoldDB" id="A0A4U1GNM0"/>
<proteinExistence type="predicted"/>